<evidence type="ECO:0000313" key="9">
    <source>
        <dbReference type="Proteomes" id="UP000008827"/>
    </source>
</evidence>
<dbReference type="Gene3D" id="3.20.20.80">
    <property type="entry name" value="Glycosidases"/>
    <property type="match status" value="1"/>
</dbReference>
<dbReference type="OMA" id="PNTSEML"/>
<dbReference type="InterPro" id="IPR051563">
    <property type="entry name" value="Glycosyl_Hydrolase_51"/>
</dbReference>
<evidence type="ECO:0000256" key="5">
    <source>
        <dbReference type="ARBA" id="ARBA00022801"/>
    </source>
</evidence>
<dbReference type="InterPro" id="IPR013780">
    <property type="entry name" value="Glyco_hydro_b"/>
</dbReference>
<reference evidence="7 8" key="1">
    <citation type="journal article" date="2010" name="Nature">
        <title>Genome sequence of the palaeopolyploid soybean.</title>
        <authorList>
            <person name="Schmutz J."/>
            <person name="Cannon S.B."/>
            <person name="Schlueter J."/>
            <person name="Ma J."/>
            <person name="Mitros T."/>
            <person name="Nelson W."/>
            <person name="Hyten D.L."/>
            <person name="Song Q."/>
            <person name="Thelen J.J."/>
            <person name="Cheng J."/>
            <person name="Xu D."/>
            <person name="Hellsten U."/>
            <person name="May G.D."/>
            <person name="Yu Y."/>
            <person name="Sakurai T."/>
            <person name="Umezawa T."/>
            <person name="Bhattacharyya M.K."/>
            <person name="Sandhu D."/>
            <person name="Valliyodan B."/>
            <person name="Lindquist E."/>
            <person name="Peto M."/>
            <person name="Grant D."/>
            <person name="Shu S."/>
            <person name="Goodstein D."/>
            <person name="Barry K."/>
            <person name="Futrell-Griggs M."/>
            <person name="Abernathy B."/>
            <person name="Du J."/>
            <person name="Tian Z."/>
            <person name="Zhu L."/>
            <person name="Gill N."/>
            <person name="Joshi T."/>
            <person name="Libault M."/>
            <person name="Sethuraman A."/>
            <person name="Zhang X.-C."/>
            <person name="Shinozaki K."/>
            <person name="Nguyen H.T."/>
            <person name="Wing R.A."/>
            <person name="Cregan P."/>
            <person name="Specht J."/>
            <person name="Grimwood J."/>
            <person name="Rokhsar D."/>
            <person name="Stacey G."/>
            <person name="Shoemaker R.C."/>
            <person name="Jackson S.A."/>
        </authorList>
    </citation>
    <scope>NUCLEOTIDE SEQUENCE</scope>
    <source>
        <strain evidence="8">cv. Williams 82</strain>
        <tissue evidence="7">Callus</tissue>
    </source>
</reference>
<reference evidence="7" key="3">
    <citation type="submission" date="2018-07" db="EMBL/GenBank/DDBJ databases">
        <title>WGS assembly of Glycine max.</title>
        <authorList>
            <person name="Schmutz J."/>
            <person name="Cannon S."/>
            <person name="Schlueter J."/>
            <person name="Ma J."/>
            <person name="Mitros T."/>
            <person name="Nelson W."/>
            <person name="Hyten D."/>
            <person name="Song Q."/>
            <person name="Thelen J."/>
            <person name="Cheng J."/>
            <person name="Xu D."/>
            <person name="Hellsten U."/>
            <person name="May G."/>
            <person name="Yu Y."/>
            <person name="Sakurai T."/>
            <person name="Umezawa T."/>
            <person name="Bhattacharyya M."/>
            <person name="Sandhu D."/>
            <person name="Valliyodan B."/>
            <person name="Lindquist E."/>
            <person name="Peto M."/>
            <person name="Grant D."/>
            <person name="Shu S."/>
            <person name="Goodstein D."/>
            <person name="Barry K."/>
            <person name="Futrell-Griggs M."/>
            <person name="Abernathy B."/>
            <person name="Du J."/>
            <person name="Tian Z."/>
            <person name="Zhu L."/>
            <person name="Gill N."/>
            <person name="Joshi T."/>
            <person name="Libault M."/>
            <person name="Sethuraman A."/>
            <person name="Zhang X."/>
            <person name="Shinozaki K."/>
            <person name="Nguyen H."/>
            <person name="Wing R."/>
            <person name="Cregan P."/>
            <person name="Specht J."/>
            <person name="Grimwood J."/>
            <person name="Rokhsar D."/>
            <person name="Stacey G."/>
            <person name="Shoemaker R."/>
            <person name="Jackson S."/>
        </authorList>
    </citation>
    <scope>NUCLEOTIDE SEQUENCE</scope>
    <source>
        <tissue evidence="7">Callus</tissue>
    </source>
</reference>
<dbReference type="AlphaFoldDB" id="A0A0R0ELR9"/>
<dbReference type="SMART" id="SM00813">
    <property type="entry name" value="Alpha-L-AF_C"/>
    <property type="match status" value="1"/>
</dbReference>
<dbReference type="PANTHER" id="PTHR31776:SF18">
    <property type="entry name" value="NON-REDUCING END ALPHA-L-ARABINOFURANOSIDASE"/>
    <property type="match status" value="1"/>
</dbReference>
<organism evidence="7">
    <name type="scientific">Glycine max</name>
    <name type="common">Soybean</name>
    <name type="synonym">Glycine hispida</name>
    <dbReference type="NCBI Taxonomy" id="3847"/>
    <lineage>
        <taxon>Eukaryota</taxon>
        <taxon>Viridiplantae</taxon>
        <taxon>Streptophyta</taxon>
        <taxon>Embryophyta</taxon>
        <taxon>Tracheophyta</taxon>
        <taxon>Spermatophyta</taxon>
        <taxon>Magnoliopsida</taxon>
        <taxon>eudicotyledons</taxon>
        <taxon>Gunneridae</taxon>
        <taxon>Pentapetalae</taxon>
        <taxon>rosids</taxon>
        <taxon>fabids</taxon>
        <taxon>Fabales</taxon>
        <taxon>Fabaceae</taxon>
        <taxon>Papilionoideae</taxon>
        <taxon>50 kb inversion clade</taxon>
        <taxon>NPAAA clade</taxon>
        <taxon>indigoferoid/millettioid clade</taxon>
        <taxon>Phaseoleae</taxon>
        <taxon>Glycine</taxon>
        <taxon>Glycine subgen. Soja</taxon>
    </lineage>
</organism>
<dbReference type="Gramene" id="KRG94976">
    <property type="protein sequence ID" value="KRG94976"/>
    <property type="gene ID" value="GLYMA_19G122000"/>
</dbReference>
<dbReference type="PANTHER" id="PTHR31776">
    <property type="entry name" value="ALPHA-L-ARABINOFURANOSIDASE 1"/>
    <property type="match status" value="1"/>
</dbReference>
<reference evidence="8" key="2">
    <citation type="submission" date="2018-02" db="UniProtKB">
        <authorList>
            <consortium name="EnsemblPlants"/>
        </authorList>
    </citation>
    <scope>IDENTIFICATION</scope>
    <source>
        <strain evidence="8">Williams 82</strain>
    </source>
</reference>
<dbReference type="InterPro" id="IPR017853">
    <property type="entry name" value="GH"/>
</dbReference>
<dbReference type="Gene3D" id="2.60.120.260">
    <property type="entry name" value="Galactose-binding domain-like"/>
    <property type="match status" value="1"/>
</dbReference>
<evidence type="ECO:0000256" key="2">
    <source>
        <dbReference type="ARBA" id="ARBA00007186"/>
    </source>
</evidence>
<evidence type="ECO:0000259" key="6">
    <source>
        <dbReference type="SMART" id="SM00813"/>
    </source>
</evidence>
<dbReference type="EnsemblPlants" id="KRG94976">
    <property type="protein sequence ID" value="KRG94976"/>
    <property type="gene ID" value="GLYMA_19G122000"/>
</dbReference>
<gene>
    <name evidence="7" type="ORF">GLYMA_19G122000</name>
</gene>
<dbReference type="SMR" id="A0A0R0ELR9"/>
<evidence type="ECO:0000313" key="7">
    <source>
        <dbReference type="EMBL" id="KRG94976.1"/>
    </source>
</evidence>
<feature type="domain" description="Alpha-L-arabinofuranosidase C-terminal" evidence="6">
    <location>
        <begin position="201"/>
        <end position="344"/>
    </location>
</feature>
<dbReference type="InterPro" id="IPR010720">
    <property type="entry name" value="Alpha-L-AF_C"/>
</dbReference>
<protein>
    <recommendedName>
        <fullName evidence="3">non-reducing end alpha-L-arabinofuranosidase</fullName>
        <ecNumber evidence="3">3.2.1.55</ecNumber>
    </recommendedName>
</protein>
<evidence type="ECO:0000313" key="8">
    <source>
        <dbReference type="EnsemblPlants" id="KRG94976"/>
    </source>
</evidence>
<evidence type="ECO:0000256" key="3">
    <source>
        <dbReference type="ARBA" id="ARBA00012670"/>
    </source>
</evidence>
<comment type="catalytic activity">
    <reaction evidence="1">
        <text>Hydrolysis of terminal non-reducing alpha-L-arabinofuranoside residues in alpha-L-arabinosides.</text>
        <dbReference type="EC" id="3.2.1.55"/>
    </reaction>
</comment>
<dbReference type="SUPFAM" id="SSF51445">
    <property type="entry name" value="(Trans)glycosidases"/>
    <property type="match status" value="1"/>
</dbReference>
<dbReference type="EMBL" id="CM000852">
    <property type="protein sequence ID" value="KRG94976.1"/>
    <property type="molecule type" value="Genomic_DNA"/>
</dbReference>
<dbReference type="Proteomes" id="UP000008827">
    <property type="component" value="Chromosome 19"/>
</dbReference>
<dbReference type="Gene3D" id="2.60.40.1180">
    <property type="entry name" value="Golgi alpha-mannosidase II"/>
    <property type="match status" value="1"/>
</dbReference>
<evidence type="ECO:0000256" key="1">
    <source>
        <dbReference type="ARBA" id="ARBA00001462"/>
    </source>
</evidence>
<dbReference type="Pfam" id="PF06964">
    <property type="entry name" value="Alpha-L-AF_C"/>
    <property type="match status" value="1"/>
</dbReference>
<dbReference type="Pfam" id="PF22848">
    <property type="entry name" value="ASD1_dom"/>
    <property type="match status" value="1"/>
</dbReference>
<keyword evidence="5" id="KW-0378">Hydrolase</keyword>
<dbReference type="GO" id="GO:0046556">
    <property type="term" value="F:alpha-L-arabinofuranosidase activity"/>
    <property type="evidence" value="ECO:0000318"/>
    <property type="project" value="GO_Central"/>
</dbReference>
<comment type="similarity">
    <text evidence="2">Belongs to the glycosyl hydrolase 51 family.</text>
</comment>
<dbReference type="InterPro" id="IPR055235">
    <property type="entry name" value="ASD1_cat"/>
</dbReference>
<keyword evidence="4" id="KW-0732">Signal</keyword>
<evidence type="ECO:0000256" key="4">
    <source>
        <dbReference type="ARBA" id="ARBA00022729"/>
    </source>
</evidence>
<keyword evidence="9" id="KW-1185">Reference proteome</keyword>
<dbReference type="STRING" id="3847.A0A0R0ELR9"/>
<dbReference type="EC" id="3.2.1.55" evidence="3"/>
<dbReference type="GO" id="GO:0046373">
    <property type="term" value="P:L-arabinose metabolic process"/>
    <property type="evidence" value="ECO:0007669"/>
    <property type="project" value="InterPro"/>
</dbReference>
<sequence length="352" mass="39258">MKVLCSESFPCPSGGVGISNPGSWGMNIEKGQKYQIVFYAKADGAINLDVSFVGSEKELMDIMLQIGQGWRLYMVEANATNHNASLQITTSKGGVVWLDQQLAEDLGALPVLLEVRPNQDGGALRASMGHPKPFDLRIVTIGNEDCGKFNYKERVYSDIQIISNCDGSEKSLDHPTDLYDFHIYTKAMDMFSKSTKFDNVSRYGPKDDAGNGTLLAAVAEAAFLIGLERNRSLLVFLIICFSYCDIVRIVSYAPLFVNMNNRKWTPDAIAFDSYRHYETPHYWVQYLFIPSSGCSNLDQQRYIVLTAPNVREENSFSEPNKIVPQHTPLEAASGDMNVILPPYSVTSFDLLK</sequence>
<proteinExistence type="inferred from homology"/>
<dbReference type="GO" id="GO:0045493">
    <property type="term" value="P:xylan catabolic process"/>
    <property type="evidence" value="ECO:0000318"/>
    <property type="project" value="GO_Central"/>
</dbReference>
<name>A0A0R0ELR9_SOYBN</name>
<accession>A0A0R0ELR9</accession>
<dbReference type="InParanoid" id="A0A0R0ELR9"/>